<dbReference type="RefSeq" id="WP_014295936.1">
    <property type="nucleotide sequence ID" value="NC_016751.1"/>
</dbReference>
<organism evidence="1 2">
    <name type="scientific">Marinitoga piezophila (strain DSM 14283 / JCM 11233 / KA3)</name>
    <dbReference type="NCBI Taxonomy" id="443254"/>
    <lineage>
        <taxon>Bacteria</taxon>
        <taxon>Thermotogati</taxon>
        <taxon>Thermotogota</taxon>
        <taxon>Thermotogae</taxon>
        <taxon>Petrotogales</taxon>
        <taxon>Petrotogaceae</taxon>
        <taxon>Marinitoga</taxon>
    </lineage>
</organism>
<evidence type="ECO:0000313" key="2">
    <source>
        <dbReference type="Proteomes" id="UP000007161"/>
    </source>
</evidence>
<dbReference type="STRING" id="443254.Marpi_0420"/>
<accession>H2J4S9</accession>
<dbReference type="HOGENOM" id="CLU_945955_0_0_0"/>
<reference evidence="2" key="2">
    <citation type="submission" date="2012-01" db="EMBL/GenBank/DDBJ databases">
        <title>Complete sequence of chromosome of Marinitoga piezophila KA3.</title>
        <authorList>
            <person name="Lucas S."/>
            <person name="Han J."/>
            <person name="Lapidus A."/>
            <person name="Cheng J.-F."/>
            <person name="Goodwin L."/>
            <person name="Pitluck S."/>
            <person name="Peters L."/>
            <person name="Mikhailova N."/>
            <person name="Teshima H."/>
            <person name="Detter J.C."/>
            <person name="Han C."/>
            <person name="Tapia R."/>
            <person name="Land M."/>
            <person name="Hauser L."/>
            <person name="Kyrpides N."/>
            <person name="Ivanova N."/>
            <person name="Pagani I."/>
            <person name="Jebbar M."/>
            <person name="Vannier P."/>
            <person name="Oger P."/>
            <person name="Cario A."/>
            <person name="Bartlett D."/>
            <person name="Noll K.M."/>
            <person name="Woyke T."/>
        </authorList>
    </citation>
    <scope>NUCLEOTIDE SEQUENCE [LARGE SCALE GENOMIC DNA]</scope>
    <source>
        <strain evidence="2">DSM 14283 / JCM 11233 / KA3</strain>
    </source>
</reference>
<reference evidence="1 2" key="1">
    <citation type="journal article" date="2012" name="J. Bacteriol.">
        <title>Complete Genome Sequence of the Thermophilic, Piezophilic, Heterotrophic Bacterium Marinitoga piezophila KA3.</title>
        <authorList>
            <person name="Lucas S."/>
            <person name="Han J."/>
            <person name="Lapidus A."/>
            <person name="Cheng J.F."/>
            <person name="Goodwin L.A."/>
            <person name="Pitluck S."/>
            <person name="Peters L."/>
            <person name="Mikhailova N."/>
            <person name="Teshima H."/>
            <person name="Detter J.C."/>
            <person name="Han C."/>
            <person name="Tapia R."/>
            <person name="Land M."/>
            <person name="Hauser L."/>
            <person name="Kyrpides N.C."/>
            <person name="Ivanova N."/>
            <person name="Pagani I."/>
            <person name="Vannier P."/>
            <person name="Oger P."/>
            <person name="Bartlett D.H."/>
            <person name="Noll K.M."/>
            <person name="Woyke T."/>
            <person name="Jebbar M."/>
        </authorList>
    </citation>
    <scope>NUCLEOTIDE SEQUENCE [LARGE SCALE GENOMIC DNA]</scope>
    <source>
        <strain evidence="2">DSM 14283 / JCM 11233 / KA3</strain>
    </source>
</reference>
<dbReference type="EMBL" id="CP003257">
    <property type="protein sequence ID" value="AEX84864.1"/>
    <property type="molecule type" value="Genomic_DNA"/>
</dbReference>
<evidence type="ECO:0000313" key="1">
    <source>
        <dbReference type="EMBL" id="AEX84864.1"/>
    </source>
</evidence>
<proteinExistence type="predicted"/>
<gene>
    <name evidence="1" type="ordered locus">Marpi_0420</name>
</gene>
<name>H2J4S9_MARPK</name>
<dbReference type="AlphaFoldDB" id="H2J4S9"/>
<dbReference type="KEGG" id="mpz:Marpi_0420"/>
<sequence length="294" mass="34364">MKKILLFFLLSFLTVFVYAQILLSTEGKKILEEELNRFNIEVINEIDNTTEKIYNKIADYEKYSKIFVEDITDLGSTSKSIYYMSKDSLLKLIKRNSNSYENYIKKMFEHHFFNEEKIKKIIVDEINIFNIKINEKLYTFIENLDKKLSMEDKKILENDDDFKSFVNAFDVNGIFKNNNEIFSEQIINLVSTHQNSILKKKLFSATLKSGSIVGSFWISLSTQNPIFVATSIFYTIILTLNSEKNNIKKEELAVEISSQIEKYADNISNIVKKLLSQTIDTEINKIKKSFNLLY</sequence>
<protein>
    <submittedName>
        <fullName evidence="1">Uncharacterized protein</fullName>
    </submittedName>
</protein>
<keyword evidence="2" id="KW-1185">Reference proteome</keyword>
<dbReference type="Proteomes" id="UP000007161">
    <property type="component" value="Chromosome"/>
</dbReference>